<dbReference type="EMBL" id="QFFM01000012">
    <property type="protein sequence ID" value="PWG65578.1"/>
    <property type="molecule type" value="Genomic_DNA"/>
</dbReference>
<accession>A0A2U2N8Y7</accession>
<dbReference type="RefSeq" id="WP_109057047.1">
    <property type="nucleotide sequence ID" value="NZ_QFFM01000012.1"/>
</dbReference>
<proteinExistence type="predicted"/>
<comment type="caution">
    <text evidence="1">The sequence shown here is derived from an EMBL/GenBank/DDBJ whole genome shotgun (WGS) entry which is preliminary data.</text>
</comment>
<gene>
    <name evidence="1" type="ORF">DF196_06485</name>
</gene>
<organism evidence="1 2">
    <name type="scientific">Bifidobacterium callitrichidarum</name>
    <dbReference type="NCBI Taxonomy" id="2052941"/>
    <lineage>
        <taxon>Bacteria</taxon>
        <taxon>Bacillati</taxon>
        <taxon>Actinomycetota</taxon>
        <taxon>Actinomycetes</taxon>
        <taxon>Bifidobacteriales</taxon>
        <taxon>Bifidobacteriaceae</taxon>
        <taxon>Bifidobacterium</taxon>
    </lineage>
</organism>
<name>A0A2U2N8Y7_9BIFI</name>
<evidence type="ECO:0000313" key="2">
    <source>
        <dbReference type="Proteomes" id="UP000245876"/>
    </source>
</evidence>
<reference evidence="1 2" key="1">
    <citation type="journal article" date="2018" name="Int. J. Syst. Evol. Microbiol.">
        <title>Bifidobacterium callitrichidarum sp. nov. from the faeces of the emperor tamarin (Saguinus imperator).</title>
        <authorList>
            <person name="Modesto M."/>
            <person name="Michelini S."/>
            <person name="Sansosti M.C."/>
            <person name="De Filippo C."/>
            <person name="Cavalieri D."/>
            <person name="Qvirist L."/>
            <person name="Andlid T."/>
            <person name="Spiezio C."/>
            <person name="Sandri C."/>
            <person name="Pascarelli S."/>
            <person name="Sgorbati B."/>
            <person name="Mattarelli P."/>
        </authorList>
    </citation>
    <scope>NUCLEOTIDE SEQUENCE [LARGE SCALE GENOMIC DNA]</scope>
    <source>
        <strain evidence="1 2">TRI 5</strain>
    </source>
</reference>
<protein>
    <submittedName>
        <fullName evidence="1">Uncharacterized protein</fullName>
    </submittedName>
</protein>
<dbReference type="AlphaFoldDB" id="A0A2U2N8Y7"/>
<keyword evidence="2" id="KW-1185">Reference proteome</keyword>
<dbReference type="Proteomes" id="UP000245876">
    <property type="component" value="Unassembled WGS sequence"/>
</dbReference>
<evidence type="ECO:0000313" key="1">
    <source>
        <dbReference type="EMBL" id="PWG65578.1"/>
    </source>
</evidence>
<sequence>MSSQQIITLIPALILAAYNAYYGQKIMALQYGQETPDWWNLRLCMLALMLLPACFAANNIDGGIHYAVVGLTIPLICFAQPYDDWVCSLNPIDRLIRRIQ</sequence>